<organism evidence="2 3">
    <name type="scientific">Glycomyces albidus</name>
    <dbReference type="NCBI Taxonomy" id="2656774"/>
    <lineage>
        <taxon>Bacteria</taxon>
        <taxon>Bacillati</taxon>
        <taxon>Actinomycetota</taxon>
        <taxon>Actinomycetes</taxon>
        <taxon>Glycomycetales</taxon>
        <taxon>Glycomycetaceae</taxon>
        <taxon>Glycomyces</taxon>
    </lineage>
</organism>
<protein>
    <submittedName>
        <fullName evidence="2">Uncharacterized protein</fullName>
    </submittedName>
</protein>
<evidence type="ECO:0000256" key="1">
    <source>
        <dbReference type="SAM" id="MobiDB-lite"/>
    </source>
</evidence>
<accession>A0A6L5GB22</accession>
<dbReference type="EMBL" id="WIAO01000017">
    <property type="protein sequence ID" value="MQM26864.1"/>
    <property type="molecule type" value="Genomic_DNA"/>
</dbReference>
<feature type="compositionally biased region" description="Basic and acidic residues" evidence="1">
    <location>
        <begin position="9"/>
        <end position="39"/>
    </location>
</feature>
<keyword evidence="3" id="KW-1185">Reference proteome</keyword>
<proteinExistence type="predicted"/>
<evidence type="ECO:0000313" key="2">
    <source>
        <dbReference type="EMBL" id="MQM26864.1"/>
    </source>
</evidence>
<sequence>MGEPATTGPERRPGPDREPDGRPDQDPDREPEPEPRPDAEPDPNSDGWLGDFRRGPAVFSVYRETAGAHPLSPPDYRIECNDGAGPRVICRFVDEPEAVPEWSGPWRRDEWCPWILAQAHRLIDSPENT</sequence>
<reference evidence="2 3" key="1">
    <citation type="submission" date="2019-10" db="EMBL/GenBank/DDBJ databases">
        <title>Glycomyces albidus sp. nov., a novel actinomycete isolated from rhizosphere soil of wheat (Triticum aestivum L.).</title>
        <authorList>
            <person name="Qian L."/>
        </authorList>
    </citation>
    <scope>NUCLEOTIDE SEQUENCE [LARGE SCALE GENOMIC DNA]</scope>
    <source>
        <strain evidence="2 3">NEAU-7082</strain>
    </source>
</reference>
<evidence type="ECO:0000313" key="3">
    <source>
        <dbReference type="Proteomes" id="UP000477750"/>
    </source>
</evidence>
<dbReference type="Proteomes" id="UP000477750">
    <property type="component" value="Unassembled WGS sequence"/>
</dbReference>
<dbReference type="AlphaFoldDB" id="A0A6L5GB22"/>
<dbReference type="RefSeq" id="WP_153026010.1">
    <property type="nucleotide sequence ID" value="NZ_WIAO01000017.1"/>
</dbReference>
<feature type="region of interest" description="Disordered" evidence="1">
    <location>
        <begin position="1"/>
        <end position="53"/>
    </location>
</feature>
<name>A0A6L5GB22_9ACTN</name>
<gene>
    <name evidence="2" type="ORF">GFD30_14975</name>
</gene>
<comment type="caution">
    <text evidence="2">The sequence shown here is derived from an EMBL/GenBank/DDBJ whole genome shotgun (WGS) entry which is preliminary data.</text>
</comment>